<dbReference type="Gene3D" id="3.30.40.10">
    <property type="entry name" value="Zinc/RING finger domain, C3HC4 (zinc finger)"/>
    <property type="match status" value="1"/>
</dbReference>
<dbReference type="SUPFAM" id="SSF57850">
    <property type="entry name" value="RING/U-box"/>
    <property type="match status" value="1"/>
</dbReference>
<dbReference type="InterPro" id="IPR013083">
    <property type="entry name" value="Znf_RING/FYVE/PHD"/>
</dbReference>
<dbReference type="SMART" id="SM00184">
    <property type="entry name" value="RING"/>
    <property type="match status" value="1"/>
</dbReference>
<dbReference type="STRING" id="1754190.A0A1Y2ADU6"/>
<dbReference type="AlphaFoldDB" id="A0A1Y2ADU6"/>
<reference evidence="6 7" key="1">
    <citation type="submission" date="2016-08" db="EMBL/GenBank/DDBJ databases">
        <title>A Parts List for Fungal Cellulosomes Revealed by Comparative Genomics.</title>
        <authorList>
            <consortium name="DOE Joint Genome Institute"/>
            <person name="Haitjema C.H."/>
            <person name="Gilmore S.P."/>
            <person name="Henske J.K."/>
            <person name="Solomon K.V."/>
            <person name="De Groot R."/>
            <person name="Kuo A."/>
            <person name="Mondo S.J."/>
            <person name="Salamov A.A."/>
            <person name="Labutti K."/>
            <person name="Zhao Z."/>
            <person name="Chiniquy J."/>
            <person name="Barry K."/>
            <person name="Brewer H.M."/>
            <person name="Purvine S.O."/>
            <person name="Wright A.T."/>
            <person name="Boxma B."/>
            <person name="Van Alen T."/>
            <person name="Hackstein J.H."/>
            <person name="Baker S.E."/>
            <person name="Grigoriev I.V."/>
            <person name="O'Malley M.A."/>
        </authorList>
    </citation>
    <scope>NUCLEOTIDE SEQUENCE [LARGE SCALE GENOMIC DNA]</scope>
    <source>
        <strain evidence="6 7">G1</strain>
    </source>
</reference>
<evidence type="ECO:0000313" key="7">
    <source>
        <dbReference type="Proteomes" id="UP000193920"/>
    </source>
</evidence>
<dbReference type="GO" id="GO:0006281">
    <property type="term" value="P:DNA repair"/>
    <property type="evidence" value="ECO:0007669"/>
    <property type="project" value="TreeGrafter"/>
</dbReference>
<dbReference type="Pfam" id="PF17121">
    <property type="entry name" value="zf-C3HC4_5"/>
    <property type="match status" value="1"/>
</dbReference>
<evidence type="ECO:0000256" key="2">
    <source>
        <dbReference type="ARBA" id="ARBA00022771"/>
    </source>
</evidence>
<sequence length="123" mass="14579">MSNDNVQQSFSSFEDEQCPKCKGRKYLNSNMKILVSPCFHKLCETCINQIFGQGAAPCPFCKQILRKSYFVPQTFEDLYVEKEVQIRKKVGKYFNKRLEDFDNNLRQYNDYLEEVEELSKNYS</sequence>
<name>A0A1Y2ADU6_9FUNG</name>
<dbReference type="PROSITE" id="PS00518">
    <property type="entry name" value="ZF_RING_1"/>
    <property type="match status" value="1"/>
</dbReference>
<organism evidence="6 7">
    <name type="scientific">Neocallimastix californiae</name>
    <dbReference type="NCBI Taxonomy" id="1754190"/>
    <lineage>
        <taxon>Eukaryota</taxon>
        <taxon>Fungi</taxon>
        <taxon>Fungi incertae sedis</taxon>
        <taxon>Chytridiomycota</taxon>
        <taxon>Chytridiomycota incertae sedis</taxon>
        <taxon>Neocallimastigomycetes</taxon>
        <taxon>Neocallimastigales</taxon>
        <taxon>Neocallimastigaceae</taxon>
        <taxon>Neocallimastix</taxon>
    </lineage>
</organism>
<dbReference type="InterPro" id="IPR001841">
    <property type="entry name" value="Znf_RING"/>
</dbReference>
<dbReference type="Pfam" id="PF06391">
    <property type="entry name" value="MAT1"/>
    <property type="match status" value="1"/>
</dbReference>
<evidence type="ECO:0000256" key="4">
    <source>
        <dbReference type="PROSITE-ProRule" id="PRU00175"/>
    </source>
</evidence>
<dbReference type="PANTHER" id="PTHR12683:SF13">
    <property type="entry name" value="CDK-ACTIVATING KINASE ASSEMBLY FACTOR MAT1"/>
    <property type="match status" value="1"/>
</dbReference>
<keyword evidence="7" id="KW-1185">Reference proteome</keyword>
<dbReference type="InterPro" id="IPR015877">
    <property type="entry name" value="MAT1_centre"/>
</dbReference>
<dbReference type="GO" id="GO:0005675">
    <property type="term" value="C:transcription factor TFIIH holo complex"/>
    <property type="evidence" value="ECO:0007669"/>
    <property type="project" value="TreeGrafter"/>
</dbReference>
<keyword evidence="2 4" id="KW-0863">Zinc-finger</keyword>
<dbReference type="GO" id="GO:0006357">
    <property type="term" value="P:regulation of transcription by RNA polymerase II"/>
    <property type="evidence" value="ECO:0007669"/>
    <property type="project" value="TreeGrafter"/>
</dbReference>
<evidence type="ECO:0000256" key="1">
    <source>
        <dbReference type="ARBA" id="ARBA00022723"/>
    </source>
</evidence>
<evidence type="ECO:0000259" key="5">
    <source>
        <dbReference type="PROSITE" id="PS50089"/>
    </source>
</evidence>
<feature type="domain" description="RING-type" evidence="5">
    <location>
        <begin position="18"/>
        <end position="62"/>
    </location>
</feature>
<accession>A0A1Y2ADU6</accession>
<dbReference type="PROSITE" id="PS50089">
    <property type="entry name" value="ZF_RING_2"/>
    <property type="match status" value="1"/>
</dbReference>
<dbReference type="OrthoDB" id="5963at2759"/>
<dbReference type="Proteomes" id="UP000193920">
    <property type="component" value="Unassembled WGS sequence"/>
</dbReference>
<keyword evidence="3" id="KW-0862">Zinc</keyword>
<comment type="caution">
    <text evidence="6">The sequence shown here is derived from an EMBL/GenBank/DDBJ whole genome shotgun (WGS) entry which is preliminary data.</text>
</comment>
<dbReference type="EMBL" id="MCOG01000281">
    <property type="protein sequence ID" value="ORY20723.1"/>
    <property type="molecule type" value="Genomic_DNA"/>
</dbReference>
<protein>
    <submittedName>
        <fullName evidence="6">MAT1-domain-containing protein</fullName>
    </submittedName>
</protein>
<keyword evidence="1" id="KW-0479">Metal-binding</keyword>
<dbReference type="GO" id="GO:0008270">
    <property type="term" value="F:zinc ion binding"/>
    <property type="evidence" value="ECO:0007669"/>
    <property type="project" value="UniProtKB-KW"/>
</dbReference>
<evidence type="ECO:0000313" key="6">
    <source>
        <dbReference type="EMBL" id="ORY20723.1"/>
    </source>
</evidence>
<proteinExistence type="predicted"/>
<evidence type="ECO:0000256" key="3">
    <source>
        <dbReference type="ARBA" id="ARBA00022833"/>
    </source>
</evidence>
<dbReference type="PANTHER" id="PTHR12683">
    <property type="entry name" value="CDK-ACTIVATING KINASE ASSEMBLY FACTOR MAT1"/>
    <property type="match status" value="1"/>
</dbReference>
<gene>
    <name evidence="6" type="ORF">LY90DRAFT_524582</name>
</gene>
<dbReference type="InterPro" id="IPR017907">
    <property type="entry name" value="Znf_RING_CS"/>
</dbReference>